<dbReference type="FunCoup" id="A0A316YGF1">
    <property type="interactions" value="171"/>
</dbReference>
<reference evidence="3 4" key="1">
    <citation type="journal article" date="2018" name="Mol. Biol. Evol.">
        <title>Broad Genomic Sampling Reveals a Smut Pathogenic Ancestry of the Fungal Clade Ustilaginomycotina.</title>
        <authorList>
            <person name="Kijpornyongpan T."/>
            <person name="Mondo S.J."/>
            <person name="Barry K."/>
            <person name="Sandor L."/>
            <person name="Lee J."/>
            <person name="Lipzen A."/>
            <person name="Pangilinan J."/>
            <person name="LaButti K."/>
            <person name="Hainaut M."/>
            <person name="Henrissat B."/>
            <person name="Grigoriev I.V."/>
            <person name="Spatafora J.W."/>
            <person name="Aime M.C."/>
        </authorList>
    </citation>
    <scope>NUCLEOTIDE SEQUENCE [LARGE SCALE GENOMIC DNA]</scope>
    <source>
        <strain evidence="3 4">MCA 4198</strain>
    </source>
</reference>
<dbReference type="Gene3D" id="1.20.58.2050">
    <property type="match status" value="1"/>
</dbReference>
<dbReference type="STRING" id="215250.A0A316YGF1"/>
<evidence type="ECO:0000259" key="2">
    <source>
        <dbReference type="Pfam" id="PF22466"/>
    </source>
</evidence>
<dbReference type="CDD" id="cd11713">
    <property type="entry name" value="GINS_A_psf3"/>
    <property type="match status" value="1"/>
</dbReference>
<dbReference type="PANTHER" id="PTHR22768">
    <property type="entry name" value="DNA REPLICATION COMPLEX GINS PROTEIN PSF3"/>
    <property type="match status" value="1"/>
</dbReference>
<comment type="subunit">
    <text evidence="1">Component of the GINS complex.</text>
</comment>
<evidence type="ECO:0000313" key="3">
    <source>
        <dbReference type="EMBL" id="PWN88497.1"/>
    </source>
</evidence>
<sequence>MQQSYWDLDSILADSTRLPCHLQLDVPGLGHLQGESGGDEQGRLRKNTRVELPYWLAELLSLHDVVQLSFPRQYSARVRNALDADPRSVRLRELNGWWYAVGARLVSLMESPQLADTLAKTYTSRLTPIYSAAQHLSSTSRSEDDGGLGSANGVSTHALELAGEGGLESSTGMSPEMIDFVNGLEEDERSLLRVGQQAAKTTQVYLASR</sequence>
<proteinExistence type="inferred from homology"/>
<comment type="function">
    <text evidence="1">The GINS complex plays an essential role in the initiation of DNA replication.</text>
</comment>
<dbReference type="InParanoid" id="A0A316YGF1"/>
<dbReference type="GeneID" id="37047159"/>
<protein>
    <recommendedName>
        <fullName evidence="1">DNA replication complex GINS protein PSF3</fullName>
    </recommendedName>
</protein>
<organism evidence="3 4">
    <name type="scientific">Acaromyces ingoldii</name>
    <dbReference type="NCBI Taxonomy" id="215250"/>
    <lineage>
        <taxon>Eukaryota</taxon>
        <taxon>Fungi</taxon>
        <taxon>Dikarya</taxon>
        <taxon>Basidiomycota</taxon>
        <taxon>Ustilaginomycotina</taxon>
        <taxon>Exobasidiomycetes</taxon>
        <taxon>Exobasidiales</taxon>
        <taxon>Cryptobasidiaceae</taxon>
        <taxon>Acaromyces</taxon>
    </lineage>
</organism>
<dbReference type="SUPFAM" id="SSF158573">
    <property type="entry name" value="GINS helical bundle-like"/>
    <property type="match status" value="1"/>
</dbReference>
<keyword evidence="1" id="KW-0235">DNA replication</keyword>
<dbReference type="InterPro" id="IPR036224">
    <property type="entry name" value="GINS_bundle-like_dom_sf"/>
</dbReference>
<gene>
    <name evidence="3" type="ORF">FA10DRAFT_303458</name>
</gene>
<feature type="domain" description="DNA replication complex GINS protein PSF3 N-terminal" evidence="2">
    <location>
        <begin position="6"/>
        <end position="61"/>
    </location>
</feature>
<dbReference type="InterPro" id="IPR010492">
    <property type="entry name" value="GINS_Psf3"/>
</dbReference>
<dbReference type="RefSeq" id="XP_025375695.1">
    <property type="nucleotide sequence ID" value="XM_025525243.1"/>
</dbReference>
<dbReference type="CDD" id="cd21693">
    <property type="entry name" value="GINS_B_Psf3"/>
    <property type="match status" value="1"/>
</dbReference>
<dbReference type="Proteomes" id="UP000245768">
    <property type="component" value="Unassembled WGS sequence"/>
</dbReference>
<comment type="subcellular location">
    <subcellularLocation>
        <location evidence="1">Nucleus</location>
    </subcellularLocation>
</comment>
<name>A0A316YGF1_9BASI</name>
<dbReference type="EMBL" id="KZ819638">
    <property type="protein sequence ID" value="PWN88497.1"/>
    <property type="molecule type" value="Genomic_DNA"/>
</dbReference>
<evidence type="ECO:0000313" key="4">
    <source>
        <dbReference type="Proteomes" id="UP000245768"/>
    </source>
</evidence>
<dbReference type="GO" id="GO:0000811">
    <property type="term" value="C:GINS complex"/>
    <property type="evidence" value="ECO:0007669"/>
    <property type="project" value="UniProtKB-UniRule"/>
</dbReference>
<keyword evidence="4" id="KW-1185">Reference proteome</keyword>
<evidence type="ECO:0000256" key="1">
    <source>
        <dbReference type="RuleBase" id="RU367161"/>
    </source>
</evidence>
<dbReference type="InterPro" id="IPR038437">
    <property type="entry name" value="GINS_Psf3_sf"/>
</dbReference>
<dbReference type="SUPFAM" id="SSF160059">
    <property type="entry name" value="PriA/YqbF domain"/>
    <property type="match status" value="1"/>
</dbReference>
<comment type="similarity">
    <text evidence="1">Belongs to the GINS3/PSF3 family.</text>
</comment>
<dbReference type="PANTHER" id="PTHR22768:SF0">
    <property type="entry name" value="DNA REPLICATION COMPLEX GINS PROTEIN PSF3"/>
    <property type="match status" value="1"/>
</dbReference>
<dbReference type="InterPro" id="IPR055221">
    <property type="entry name" value="PSF3_N"/>
</dbReference>
<dbReference type="Pfam" id="PF22466">
    <property type="entry name" value="PSF3_N"/>
    <property type="match status" value="1"/>
</dbReference>
<keyword evidence="1" id="KW-0539">Nucleus</keyword>
<dbReference type="OrthoDB" id="10251744at2759"/>
<dbReference type="AlphaFoldDB" id="A0A316YGF1"/>
<dbReference type="GO" id="GO:1902975">
    <property type="term" value="P:mitotic DNA replication initiation"/>
    <property type="evidence" value="ECO:0007669"/>
    <property type="project" value="TreeGrafter"/>
</dbReference>
<accession>A0A316YGF1</accession>